<dbReference type="SUPFAM" id="SSF52317">
    <property type="entry name" value="Class I glutamine amidotransferase-like"/>
    <property type="match status" value="1"/>
</dbReference>
<dbReference type="NCBIfam" id="TIGR01383">
    <property type="entry name" value="not_thiJ"/>
    <property type="match status" value="1"/>
</dbReference>
<protein>
    <submittedName>
        <fullName evidence="3">Protein ThiJ</fullName>
    </submittedName>
</protein>
<dbReference type="EMBL" id="CP001841">
    <property type="protein sequence ID" value="AEF83057.1"/>
    <property type="molecule type" value="Genomic_DNA"/>
</dbReference>
<dbReference type="AlphaFoldDB" id="F5Y9X1"/>
<dbReference type="InterPro" id="IPR002818">
    <property type="entry name" value="DJ-1/PfpI"/>
</dbReference>
<dbReference type="InterPro" id="IPR050325">
    <property type="entry name" value="Prot/Nucl_acid_deglycase"/>
</dbReference>
<evidence type="ECO:0000313" key="4">
    <source>
        <dbReference type="Proteomes" id="UP000009222"/>
    </source>
</evidence>
<evidence type="ECO:0000256" key="1">
    <source>
        <dbReference type="ARBA" id="ARBA00022737"/>
    </source>
</evidence>
<keyword evidence="1" id="KW-0677">Repeat</keyword>
<dbReference type="PANTHER" id="PTHR48094">
    <property type="entry name" value="PROTEIN/NUCLEIC ACID DEGLYCASE DJ-1-RELATED"/>
    <property type="match status" value="1"/>
</dbReference>
<dbReference type="InterPro" id="IPR029062">
    <property type="entry name" value="Class_I_gatase-like"/>
</dbReference>
<dbReference type="InParanoid" id="F5Y9X1"/>
<dbReference type="CDD" id="cd03135">
    <property type="entry name" value="GATase1_DJ-1"/>
    <property type="match status" value="1"/>
</dbReference>
<dbReference type="eggNOG" id="COG0693">
    <property type="taxonomic scope" value="Bacteria"/>
</dbReference>
<dbReference type="Proteomes" id="UP000009222">
    <property type="component" value="Chromosome"/>
</dbReference>
<keyword evidence="4" id="KW-1185">Reference proteome</keyword>
<evidence type="ECO:0000259" key="2">
    <source>
        <dbReference type="Pfam" id="PF01965"/>
    </source>
</evidence>
<accession>F5Y9X1</accession>
<dbReference type="HOGENOM" id="CLU_000445_44_2_12"/>
<dbReference type="FunCoup" id="F5Y9X1">
    <property type="interactions" value="295"/>
</dbReference>
<dbReference type="KEGG" id="taz:TREAZ_3148"/>
<dbReference type="RefSeq" id="WP_015712411.1">
    <property type="nucleotide sequence ID" value="NC_015577.1"/>
</dbReference>
<dbReference type="PANTHER" id="PTHR48094:SF12">
    <property type="entry name" value="PARKINSON DISEASE PROTEIN 7 HOMOLOG"/>
    <property type="match status" value="1"/>
</dbReference>
<organism evidence="3 4">
    <name type="scientific">Leadbettera azotonutricia (strain ATCC BAA-888 / DSM 13862 / ZAS-9)</name>
    <name type="common">Treponema azotonutricium</name>
    <dbReference type="NCBI Taxonomy" id="545695"/>
    <lineage>
        <taxon>Bacteria</taxon>
        <taxon>Pseudomonadati</taxon>
        <taxon>Spirochaetota</taxon>
        <taxon>Spirochaetia</taxon>
        <taxon>Spirochaetales</taxon>
        <taxon>Breznakiellaceae</taxon>
        <taxon>Leadbettera</taxon>
    </lineage>
</organism>
<dbReference type="OrthoDB" id="9800516at2"/>
<dbReference type="STRING" id="545695.TREAZ_3148"/>
<dbReference type="FunFam" id="3.40.50.880:FF:000015">
    <property type="entry name" value="Protein DJ-1 homolog C"/>
    <property type="match status" value="1"/>
</dbReference>
<proteinExistence type="predicted"/>
<dbReference type="InterPro" id="IPR006287">
    <property type="entry name" value="DJ-1"/>
</dbReference>
<reference evidence="3 4" key="2">
    <citation type="journal article" date="2011" name="ISME J.">
        <title>RNA-seq reveals cooperative metabolic interactions between two termite-gut spirochete species in co-culture.</title>
        <authorList>
            <person name="Rosenthal A.Z."/>
            <person name="Matson E.G."/>
            <person name="Eldar A."/>
            <person name="Leadbetter J.R."/>
        </authorList>
    </citation>
    <scope>NUCLEOTIDE SEQUENCE [LARGE SCALE GENOMIC DNA]</scope>
    <source>
        <strain evidence="4">ATCC BAA-888 / DSM 13862 / ZAS-9</strain>
    </source>
</reference>
<gene>
    <name evidence="3" type="ordered locus">TREAZ_3148</name>
</gene>
<dbReference type="Pfam" id="PF01965">
    <property type="entry name" value="DJ-1_PfpI"/>
    <property type="match status" value="1"/>
</dbReference>
<evidence type="ECO:0000313" key="3">
    <source>
        <dbReference type="EMBL" id="AEF83057.1"/>
    </source>
</evidence>
<feature type="domain" description="DJ-1/PfpI" evidence="2">
    <location>
        <begin position="3"/>
        <end position="170"/>
    </location>
</feature>
<sequence>MTKKALVLLAEGFEEVEAITPIDYLRRAGVEVTIAAIGKSKTVKGSRGMELNSDAFLADLLRKGTASSFDALVLPGGSLGAENLAASKEAGDLLKEEAAKGKLICAICASPVVVLAPLGMLKGKKFTCNPGVEKEVQDAVLSHDRVVTDGNIITSRAAGTAGNFAAAIIAELVNRAEAEKLAKSVMLI</sequence>
<dbReference type="Gene3D" id="3.40.50.880">
    <property type="match status" value="1"/>
</dbReference>
<reference evidence="4" key="1">
    <citation type="submission" date="2009-12" db="EMBL/GenBank/DDBJ databases">
        <title>Complete sequence of Treponema azotonutricium strain ZAS-9.</title>
        <authorList>
            <person name="Tetu S.G."/>
            <person name="Matson E."/>
            <person name="Ren Q."/>
            <person name="Seshadri R."/>
            <person name="Elbourne L."/>
            <person name="Hassan K.A."/>
            <person name="Durkin A."/>
            <person name="Radune D."/>
            <person name="Mohamoud Y."/>
            <person name="Shay R."/>
            <person name="Jin S."/>
            <person name="Zhang X."/>
            <person name="Lucey K."/>
            <person name="Ballor N.R."/>
            <person name="Ottesen E."/>
            <person name="Rosenthal R."/>
            <person name="Allen A."/>
            <person name="Leadbetter J.R."/>
            <person name="Paulsen I.T."/>
        </authorList>
    </citation>
    <scope>NUCLEOTIDE SEQUENCE [LARGE SCALE GENOMIC DNA]</scope>
    <source>
        <strain evidence="4">ATCC BAA-888 / DSM 13862 / ZAS-9</strain>
    </source>
</reference>
<name>F5Y9X1_LEAAZ</name>
<dbReference type="GO" id="GO:0005737">
    <property type="term" value="C:cytoplasm"/>
    <property type="evidence" value="ECO:0007669"/>
    <property type="project" value="TreeGrafter"/>
</dbReference>